<dbReference type="InterPro" id="IPR020846">
    <property type="entry name" value="MFS_dom"/>
</dbReference>
<dbReference type="EMBL" id="JAVIZQ010000001">
    <property type="protein sequence ID" value="MDR6141144.1"/>
    <property type="molecule type" value="Genomic_DNA"/>
</dbReference>
<feature type="transmembrane region" description="Helical" evidence="8">
    <location>
        <begin position="333"/>
        <end position="359"/>
    </location>
</feature>
<dbReference type="Proteomes" id="UP001249291">
    <property type="component" value="Unassembled WGS sequence"/>
</dbReference>
<keyword evidence="2" id="KW-0813">Transport</keyword>
<dbReference type="InterPro" id="IPR036259">
    <property type="entry name" value="MFS_trans_sf"/>
</dbReference>
<keyword evidence="11" id="KW-1185">Reference proteome</keyword>
<keyword evidence="3" id="KW-1003">Cell membrane</keyword>
<comment type="subcellular location">
    <subcellularLocation>
        <location evidence="1">Cell membrane</location>
        <topology evidence="1">Multi-pass membrane protein</topology>
    </subcellularLocation>
</comment>
<feature type="transmembrane region" description="Helical" evidence="8">
    <location>
        <begin position="67"/>
        <end position="87"/>
    </location>
</feature>
<keyword evidence="4 8" id="KW-0812">Transmembrane</keyword>
<dbReference type="Pfam" id="PF05977">
    <property type="entry name" value="MFS_3"/>
    <property type="match status" value="1"/>
</dbReference>
<accession>A0ABU1HM89</accession>
<evidence type="ECO:0000256" key="7">
    <source>
        <dbReference type="SAM" id="MobiDB-lite"/>
    </source>
</evidence>
<comment type="caution">
    <text evidence="10">The sequence shown here is derived from an EMBL/GenBank/DDBJ whole genome shotgun (WGS) entry which is preliminary data.</text>
</comment>
<gene>
    <name evidence="10" type="ORF">QE375_000698</name>
</gene>
<dbReference type="InterPro" id="IPR010290">
    <property type="entry name" value="TM_effector"/>
</dbReference>
<feature type="transmembrane region" description="Helical" evidence="8">
    <location>
        <begin position="277"/>
        <end position="295"/>
    </location>
</feature>
<evidence type="ECO:0000256" key="6">
    <source>
        <dbReference type="ARBA" id="ARBA00023136"/>
    </source>
</evidence>
<evidence type="ECO:0000256" key="8">
    <source>
        <dbReference type="SAM" id="Phobius"/>
    </source>
</evidence>
<evidence type="ECO:0000313" key="11">
    <source>
        <dbReference type="Proteomes" id="UP001249291"/>
    </source>
</evidence>
<evidence type="ECO:0000259" key="9">
    <source>
        <dbReference type="PROSITE" id="PS50850"/>
    </source>
</evidence>
<dbReference type="PANTHER" id="PTHR23513:SF11">
    <property type="entry name" value="STAPHYLOFERRIN A TRANSPORTER"/>
    <property type="match status" value="1"/>
</dbReference>
<evidence type="ECO:0000256" key="1">
    <source>
        <dbReference type="ARBA" id="ARBA00004651"/>
    </source>
</evidence>
<feature type="domain" description="Major facilitator superfamily (MFS) profile" evidence="9">
    <location>
        <begin position="33"/>
        <end position="420"/>
    </location>
</feature>
<name>A0ABU1HM89_9MICO</name>
<feature type="region of interest" description="Disordered" evidence="7">
    <location>
        <begin position="538"/>
        <end position="562"/>
    </location>
</feature>
<reference evidence="10 11" key="1">
    <citation type="submission" date="2023-08" db="EMBL/GenBank/DDBJ databases">
        <title>Functional and genomic diversity of the sorghum phyllosphere microbiome.</title>
        <authorList>
            <person name="Shade A."/>
        </authorList>
    </citation>
    <scope>NUCLEOTIDE SEQUENCE [LARGE SCALE GENOMIC DNA]</scope>
    <source>
        <strain evidence="10 11">SORGH_AS_0445</strain>
    </source>
</reference>
<feature type="transmembrane region" description="Helical" evidence="8">
    <location>
        <begin position="371"/>
        <end position="391"/>
    </location>
</feature>
<feature type="transmembrane region" description="Helical" evidence="8">
    <location>
        <begin position="307"/>
        <end position="327"/>
    </location>
</feature>
<dbReference type="CDD" id="cd06173">
    <property type="entry name" value="MFS_MefA_like"/>
    <property type="match status" value="1"/>
</dbReference>
<keyword evidence="6 8" id="KW-0472">Membrane</keyword>
<evidence type="ECO:0000256" key="5">
    <source>
        <dbReference type="ARBA" id="ARBA00022989"/>
    </source>
</evidence>
<evidence type="ECO:0000256" key="2">
    <source>
        <dbReference type="ARBA" id="ARBA00022448"/>
    </source>
</evidence>
<feature type="transmembrane region" description="Helical" evidence="8">
    <location>
        <begin position="99"/>
        <end position="120"/>
    </location>
</feature>
<dbReference type="PROSITE" id="PS50850">
    <property type="entry name" value="MFS"/>
    <property type="match status" value="1"/>
</dbReference>
<feature type="transmembrane region" description="Helical" evidence="8">
    <location>
        <begin position="183"/>
        <end position="211"/>
    </location>
</feature>
<dbReference type="RefSeq" id="WP_309687633.1">
    <property type="nucleotide sequence ID" value="NZ_JAVIZQ010000001.1"/>
</dbReference>
<dbReference type="PANTHER" id="PTHR23513">
    <property type="entry name" value="INTEGRAL MEMBRANE EFFLUX PROTEIN-RELATED"/>
    <property type="match status" value="1"/>
</dbReference>
<sequence length="562" mass="59856">MNTPAPRPATGALTTSDDTAPRMSIWAPLSVPIFRALWLTALVSNIGTWMQTVGAQWFMVEQHTHPLLIALIQTASAAPVLLLGIPAGVLGEFLNRRSILIWMQTLQVLLSAALVTLTATGEMTPYLLLLITVLLGAATAVQLPAYQALATEIVPRRMVPMAASLSAVSVNVARAIGPAVAGVLLSGFGVAFVFGMNLLSFAAFLIVLVMWRSYRPNPHQAERFIDAARAGLRYVTQAAVVRRMYVRLGAFVVPASVLYALLPLIATQRLSLDSAGYGLLLAGLGVGSVGAAFLVPWFRTLGANRTVLLSSALFGAATIGVALSPWLFLTLPILAVAGAAWIGVVATLNGAVQSFLPVWVRARGLSVYQMVLYGAMAAGGLASGLIAGWIGAVATSATAGAATLVVAASQLLWPLLETADKKRDTFALPLADAVNDIDGKSPTLVLVRYDVAEEQEAAFVQQMSAVEHSRRRTGARTWALYQDREDGTWVEAFGVGSWSEHLQQHQTRLTQYDRVVIETAGALALSVDVNHLIEHDSVIGSHTKPRPQHATATAPTRREKTP</sequence>
<keyword evidence="5 8" id="KW-1133">Transmembrane helix</keyword>
<proteinExistence type="predicted"/>
<feature type="transmembrane region" description="Helical" evidence="8">
    <location>
        <begin position="397"/>
        <end position="416"/>
    </location>
</feature>
<evidence type="ECO:0000256" key="3">
    <source>
        <dbReference type="ARBA" id="ARBA00022475"/>
    </source>
</evidence>
<evidence type="ECO:0000256" key="4">
    <source>
        <dbReference type="ARBA" id="ARBA00022692"/>
    </source>
</evidence>
<feature type="transmembrane region" description="Helical" evidence="8">
    <location>
        <begin position="245"/>
        <end position="265"/>
    </location>
</feature>
<feature type="transmembrane region" description="Helical" evidence="8">
    <location>
        <begin position="25"/>
        <end position="47"/>
    </location>
</feature>
<organism evidence="10 11">
    <name type="scientific">Microbacterium foliorum</name>
    <dbReference type="NCBI Taxonomy" id="104336"/>
    <lineage>
        <taxon>Bacteria</taxon>
        <taxon>Bacillati</taxon>
        <taxon>Actinomycetota</taxon>
        <taxon>Actinomycetes</taxon>
        <taxon>Micrococcales</taxon>
        <taxon>Microbacteriaceae</taxon>
        <taxon>Microbacterium</taxon>
    </lineage>
</organism>
<feature type="transmembrane region" description="Helical" evidence="8">
    <location>
        <begin position="126"/>
        <end position="146"/>
    </location>
</feature>
<dbReference type="SUPFAM" id="SSF103473">
    <property type="entry name" value="MFS general substrate transporter"/>
    <property type="match status" value="1"/>
</dbReference>
<evidence type="ECO:0000313" key="10">
    <source>
        <dbReference type="EMBL" id="MDR6141144.1"/>
    </source>
</evidence>
<dbReference type="Gene3D" id="1.20.1250.20">
    <property type="entry name" value="MFS general substrate transporter like domains"/>
    <property type="match status" value="1"/>
</dbReference>
<protein>
    <submittedName>
        <fullName evidence="10">MFS family permease</fullName>
    </submittedName>
</protein>